<evidence type="ECO:0000313" key="3">
    <source>
        <dbReference type="Proteomes" id="UP000054321"/>
    </source>
</evidence>
<feature type="region of interest" description="Disordered" evidence="1">
    <location>
        <begin position="279"/>
        <end position="368"/>
    </location>
</feature>
<sequence>MTLKGWAGRALLACFSAAGDRCIGPGRRKRHAKTLSCTQHIESMVLLSPVERARGSDESRRVEAEGRTQRECVTWQPDAESFYTAVRTRQEPVGKGIRSAMDVVAQISYKAVFVFYACCSALSFGPGVLQTGAEMMSPHAVRHTTSLSATAAGLSPNATLSCDDDHHPSILAVPSAICILCPRNTNIILVPPVEPVAPYVVSSRALGPRPRLRLSFGQDRNRCNTTPHHLHPQRPTSALSSALPIRMSLAWAFSLAAAVRRRRGPPTPTDGLADSVIHAPQKAPRPSSQPCSPSIPVAHPFDRSPRPFHGLPAQPKVSSGTPASMQEVTSTPPSEAPPGLAHGPILITCESKGKRERGARTGMGRRVE</sequence>
<name>A0A0C3HC85_OIDMZ</name>
<protein>
    <submittedName>
        <fullName evidence="2">Uncharacterized protein</fullName>
    </submittedName>
</protein>
<dbReference type="HOGENOM" id="CLU_752468_0_0_1"/>
<dbReference type="InParanoid" id="A0A0C3HC85"/>
<dbReference type="EMBL" id="KN832871">
    <property type="protein sequence ID" value="KIN05916.1"/>
    <property type="molecule type" value="Genomic_DNA"/>
</dbReference>
<dbReference type="Proteomes" id="UP000054321">
    <property type="component" value="Unassembled WGS sequence"/>
</dbReference>
<dbReference type="AlphaFoldDB" id="A0A0C3HC85"/>
<gene>
    <name evidence="2" type="ORF">OIDMADRAFT_24277</name>
</gene>
<keyword evidence="3" id="KW-1185">Reference proteome</keyword>
<reference evidence="3" key="2">
    <citation type="submission" date="2015-01" db="EMBL/GenBank/DDBJ databases">
        <title>Evolutionary Origins and Diversification of the Mycorrhizal Mutualists.</title>
        <authorList>
            <consortium name="DOE Joint Genome Institute"/>
            <consortium name="Mycorrhizal Genomics Consortium"/>
            <person name="Kohler A."/>
            <person name="Kuo A."/>
            <person name="Nagy L.G."/>
            <person name="Floudas D."/>
            <person name="Copeland A."/>
            <person name="Barry K.W."/>
            <person name="Cichocki N."/>
            <person name="Veneault-Fourrey C."/>
            <person name="LaButti K."/>
            <person name="Lindquist E.A."/>
            <person name="Lipzen A."/>
            <person name="Lundell T."/>
            <person name="Morin E."/>
            <person name="Murat C."/>
            <person name="Riley R."/>
            <person name="Ohm R."/>
            <person name="Sun H."/>
            <person name="Tunlid A."/>
            <person name="Henrissat B."/>
            <person name="Grigoriev I.V."/>
            <person name="Hibbett D.S."/>
            <person name="Martin F."/>
        </authorList>
    </citation>
    <scope>NUCLEOTIDE SEQUENCE [LARGE SCALE GENOMIC DNA]</scope>
    <source>
        <strain evidence="3">Zn</strain>
    </source>
</reference>
<evidence type="ECO:0000256" key="1">
    <source>
        <dbReference type="SAM" id="MobiDB-lite"/>
    </source>
</evidence>
<accession>A0A0C3HC85</accession>
<feature type="compositionally biased region" description="Polar residues" evidence="1">
    <location>
        <begin position="316"/>
        <end position="333"/>
    </location>
</feature>
<evidence type="ECO:0000313" key="2">
    <source>
        <dbReference type="EMBL" id="KIN05916.1"/>
    </source>
</evidence>
<feature type="region of interest" description="Disordered" evidence="1">
    <location>
        <begin position="214"/>
        <end position="237"/>
    </location>
</feature>
<feature type="compositionally biased region" description="Basic and acidic residues" evidence="1">
    <location>
        <begin position="351"/>
        <end position="368"/>
    </location>
</feature>
<reference evidence="2 3" key="1">
    <citation type="submission" date="2014-04" db="EMBL/GenBank/DDBJ databases">
        <authorList>
            <consortium name="DOE Joint Genome Institute"/>
            <person name="Kuo A."/>
            <person name="Martino E."/>
            <person name="Perotto S."/>
            <person name="Kohler A."/>
            <person name="Nagy L.G."/>
            <person name="Floudas D."/>
            <person name="Copeland A."/>
            <person name="Barry K.W."/>
            <person name="Cichocki N."/>
            <person name="Veneault-Fourrey C."/>
            <person name="LaButti K."/>
            <person name="Lindquist E.A."/>
            <person name="Lipzen A."/>
            <person name="Lundell T."/>
            <person name="Morin E."/>
            <person name="Murat C."/>
            <person name="Sun H."/>
            <person name="Tunlid A."/>
            <person name="Henrissat B."/>
            <person name="Grigoriev I.V."/>
            <person name="Hibbett D.S."/>
            <person name="Martin F."/>
            <person name="Nordberg H.P."/>
            <person name="Cantor M.N."/>
            <person name="Hua S.X."/>
        </authorList>
    </citation>
    <scope>NUCLEOTIDE SEQUENCE [LARGE SCALE GENOMIC DNA]</scope>
    <source>
        <strain evidence="2 3">Zn</strain>
    </source>
</reference>
<proteinExistence type="predicted"/>
<organism evidence="2 3">
    <name type="scientific">Oidiodendron maius (strain Zn)</name>
    <dbReference type="NCBI Taxonomy" id="913774"/>
    <lineage>
        <taxon>Eukaryota</taxon>
        <taxon>Fungi</taxon>
        <taxon>Dikarya</taxon>
        <taxon>Ascomycota</taxon>
        <taxon>Pezizomycotina</taxon>
        <taxon>Leotiomycetes</taxon>
        <taxon>Leotiomycetes incertae sedis</taxon>
        <taxon>Myxotrichaceae</taxon>
        <taxon>Oidiodendron</taxon>
    </lineage>
</organism>